<dbReference type="EMBL" id="JAWZYT010003080">
    <property type="protein sequence ID" value="KAK4300328.1"/>
    <property type="molecule type" value="Genomic_DNA"/>
</dbReference>
<accession>A0AAE1P223</accession>
<dbReference type="InterPro" id="IPR054465">
    <property type="entry name" value="Integrase_p58-like_C"/>
</dbReference>
<evidence type="ECO:0000259" key="1">
    <source>
        <dbReference type="Pfam" id="PF22938"/>
    </source>
</evidence>
<sequence>MGGMNLIPGQESIAVSVEEQAIILVIVLIQDVLSLTHLIIPIDKRSTIQDPLLPLISQARYKPCLNHSLFLELLRLLMSQSHGNPLQKRYSGPYVIKEKLSPLNYVLETPDRRKKSQLVHINLIRNYLSRTSGDKPREPVVALCVTMVPHTVTAEEEIVEETDGENILTVDLPTSNGFFPNVAFPQIFNPIVQNKKTPSAKILSPCCQSILKSQLIVQVCVLSFLMTSPLQKNAKLPLGLHHIN</sequence>
<dbReference type="Pfam" id="PF22938">
    <property type="entry name" value="Integrase_p58_C"/>
    <property type="match status" value="1"/>
</dbReference>
<gene>
    <name evidence="2" type="ORF">Pmani_027464</name>
</gene>
<keyword evidence="3" id="KW-1185">Reference proteome</keyword>
<reference evidence="2" key="1">
    <citation type="submission" date="2023-11" db="EMBL/GenBank/DDBJ databases">
        <title>Genome assemblies of two species of porcelain crab, Petrolisthes cinctipes and Petrolisthes manimaculis (Anomura: Porcellanidae).</title>
        <authorList>
            <person name="Angst P."/>
        </authorList>
    </citation>
    <scope>NUCLEOTIDE SEQUENCE</scope>
    <source>
        <strain evidence="2">PB745_02</strain>
        <tissue evidence="2">Gill</tissue>
    </source>
</reference>
<name>A0AAE1P223_9EUCA</name>
<evidence type="ECO:0000313" key="2">
    <source>
        <dbReference type="EMBL" id="KAK4300328.1"/>
    </source>
</evidence>
<comment type="caution">
    <text evidence="2">The sequence shown here is derived from an EMBL/GenBank/DDBJ whole genome shotgun (WGS) entry which is preliminary data.</text>
</comment>
<dbReference type="Proteomes" id="UP001292094">
    <property type="component" value="Unassembled WGS sequence"/>
</dbReference>
<feature type="domain" description="Integrase p58-like C-terminal" evidence="1">
    <location>
        <begin position="92"/>
        <end position="123"/>
    </location>
</feature>
<proteinExistence type="predicted"/>
<protein>
    <recommendedName>
        <fullName evidence="1">Integrase p58-like C-terminal domain-containing protein</fullName>
    </recommendedName>
</protein>
<organism evidence="2 3">
    <name type="scientific">Petrolisthes manimaculis</name>
    <dbReference type="NCBI Taxonomy" id="1843537"/>
    <lineage>
        <taxon>Eukaryota</taxon>
        <taxon>Metazoa</taxon>
        <taxon>Ecdysozoa</taxon>
        <taxon>Arthropoda</taxon>
        <taxon>Crustacea</taxon>
        <taxon>Multicrustacea</taxon>
        <taxon>Malacostraca</taxon>
        <taxon>Eumalacostraca</taxon>
        <taxon>Eucarida</taxon>
        <taxon>Decapoda</taxon>
        <taxon>Pleocyemata</taxon>
        <taxon>Anomura</taxon>
        <taxon>Galatheoidea</taxon>
        <taxon>Porcellanidae</taxon>
        <taxon>Petrolisthes</taxon>
    </lineage>
</organism>
<evidence type="ECO:0000313" key="3">
    <source>
        <dbReference type="Proteomes" id="UP001292094"/>
    </source>
</evidence>
<dbReference type="AlphaFoldDB" id="A0AAE1P223"/>